<dbReference type="RefSeq" id="WP_219760464.1">
    <property type="nucleotide sequence ID" value="NZ_JAHXRS010000029.1"/>
</dbReference>
<comment type="caution">
    <text evidence="1">The sequence shown here is derived from an EMBL/GenBank/DDBJ whole genome shotgun (WGS) entry which is preliminary data.</text>
</comment>
<organism evidence="1 2">
    <name type="scientific">Thermus brevis</name>
    <dbReference type="NCBI Taxonomy" id="2862456"/>
    <lineage>
        <taxon>Bacteria</taxon>
        <taxon>Thermotogati</taxon>
        <taxon>Deinococcota</taxon>
        <taxon>Deinococci</taxon>
        <taxon>Thermales</taxon>
        <taxon>Thermaceae</taxon>
        <taxon>Thermus</taxon>
    </lineage>
</organism>
<protein>
    <submittedName>
        <fullName evidence="1">Uncharacterized protein</fullName>
    </submittedName>
</protein>
<keyword evidence="2" id="KW-1185">Reference proteome</keyword>
<gene>
    <name evidence="1" type="ORF">KZX47_12730</name>
</gene>
<sequence>MLEALLTPQYVRQNYLRGLPLEGPDGAPLPDSVIASRTQAVQAWFERRYGVRLGERVVKVGRLPLAGEPPADEVYPGIDFHPDGNLDHRHHMLRLPLGPVREIYAFGLWLPGMDRPARFPLDWAHYSPRSSTVRVYPGKGLTFGLPALAGVYASLVSLGKPVPHAWHFTYRAGYTLEDLQGPDYDIVDALAKLVAVEVLVPGSIDADLAEGVSSRSVSVDGLSQSVQLLQNPNALKYQALINQYLQDYREWERTYWARKRGVRLGVV</sequence>
<name>A0ABS7A135_9DEIN</name>
<reference evidence="1 2" key="1">
    <citation type="submission" date="2021-07" db="EMBL/GenBank/DDBJ databases">
        <title>Thermus aquaticus gen. n. and sp. n., a nonsporulating extreme thermophile.</title>
        <authorList>
            <person name="Hu C.-J."/>
            <person name="Li W.-J."/>
            <person name="Xian W.-D."/>
        </authorList>
    </citation>
    <scope>NUCLEOTIDE SEQUENCE [LARGE SCALE GENOMIC DNA]</scope>
    <source>
        <strain evidence="1 2">SYSU G05001</strain>
    </source>
</reference>
<evidence type="ECO:0000313" key="2">
    <source>
        <dbReference type="Proteomes" id="UP000724268"/>
    </source>
</evidence>
<proteinExistence type="predicted"/>
<accession>A0ABS7A135</accession>
<dbReference type="EMBL" id="JAHXRS010000029">
    <property type="protein sequence ID" value="MBW6396009.1"/>
    <property type="molecule type" value="Genomic_DNA"/>
</dbReference>
<evidence type="ECO:0000313" key="1">
    <source>
        <dbReference type="EMBL" id="MBW6396009.1"/>
    </source>
</evidence>
<dbReference type="Proteomes" id="UP000724268">
    <property type="component" value="Unassembled WGS sequence"/>
</dbReference>